<keyword evidence="6" id="KW-1185">Reference proteome</keyword>
<dbReference type="PANTHER" id="PTHR11783">
    <property type="entry name" value="SULFOTRANSFERASE SULT"/>
    <property type="match status" value="1"/>
</dbReference>
<comment type="similarity">
    <text evidence="1 3">Belongs to the sulfotransferase 1 family.</text>
</comment>
<evidence type="ECO:0000313" key="6">
    <source>
        <dbReference type="Proteomes" id="UP000237347"/>
    </source>
</evidence>
<evidence type="ECO:0000259" key="4">
    <source>
        <dbReference type="Pfam" id="PF00685"/>
    </source>
</evidence>
<comment type="caution">
    <text evidence="5">The sequence shown here is derived from an EMBL/GenBank/DDBJ whole genome shotgun (WGS) entry which is preliminary data.</text>
</comment>
<dbReference type="Proteomes" id="UP000237347">
    <property type="component" value="Unassembled WGS sequence"/>
</dbReference>
<evidence type="ECO:0000256" key="3">
    <source>
        <dbReference type="RuleBase" id="RU361155"/>
    </source>
</evidence>
<dbReference type="AlphaFoldDB" id="A0AAW0K8E6"/>
<dbReference type="Gene3D" id="3.40.50.300">
    <property type="entry name" value="P-loop containing nucleotide triphosphate hydrolases"/>
    <property type="match status" value="1"/>
</dbReference>
<dbReference type="SUPFAM" id="SSF52540">
    <property type="entry name" value="P-loop containing nucleoside triphosphate hydrolases"/>
    <property type="match status" value="1"/>
</dbReference>
<feature type="domain" description="Sulfotransferase" evidence="4">
    <location>
        <begin position="2"/>
        <end position="77"/>
    </location>
</feature>
<sequence>MGYPFSFGEDDKGVVKNIINLCSFENMKSLEVNKSGITQFRANELATKNDAFFRKGKVGDWNNCLTLEMAMQLDQITK</sequence>
<dbReference type="Pfam" id="PF00685">
    <property type="entry name" value="Sulfotransfer_1"/>
    <property type="match status" value="1"/>
</dbReference>
<dbReference type="InterPro" id="IPR000863">
    <property type="entry name" value="Sulfotransferase_dom"/>
</dbReference>
<reference evidence="5 6" key="1">
    <citation type="journal article" date="2018" name="Sci. Data">
        <title>The draft genome sequence of cork oak.</title>
        <authorList>
            <person name="Ramos A.M."/>
            <person name="Usie A."/>
            <person name="Barbosa P."/>
            <person name="Barros P.M."/>
            <person name="Capote T."/>
            <person name="Chaves I."/>
            <person name="Simoes F."/>
            <person name="Abreu I."/>
            <person name="Carrasquinho I."/>
            <person name="Faro C."/>
            <person name="Guimaraes J.B."/>
            <person name="Mendonca D."/>
            <person name="Nobrega F."/>
            <person name="Rodrigues L."/>
            <person name="Saibo N.J.M."/>
            <person name="Varela M.C."/>
            <person name="Egas C."/>
            <person name="Matos J."/>
            <person name="Miguel C.M."/>
            <person name="Oliveira M.M."/>
            <person name="Ricardo C.P."/>
            <person name="Goncalves S."/>
        </authorList>
    </citation>
    <scope>NUCLEOTIDE SEQUENCE [LARGE SCALE GENOMIC DNA]</scope>
    <source>
        <strain evidence="6">cv. HL8</strain>
    </source>
</reference>
<accession>A0AAW0K8E6</accession>
<name>A0AAW0K8E6_QUESU</name>
<dbReference type="EMBL" id="PKMF04000368">
    <property type="protein sequence ID" value="KAK7835595.1"/>
    <property type="molecule type" value="Genomic_DNA"/>
</dbReference>
<proteinExistence type="inferred from homology"/>
<evidence type="ECO:0000256" key="1">
    <source>
        <dbReference type="ARBA" id="ARBA00005771"/>
    </source>
</evidence>
<evidence type="ECO:0000256" key="2">
    <source>
        <dbReference type="ARBA" id="ARBA00022679"/>
    </source>
</evidence>
<keyword evidence="2 3" id="KW-0808">Transferase</keyword>
<organism evidence="5 6">
    <name type="scientific">Quercus suber</name>
    <name type="common">Cork oak</name>
    <dbReference type="NCBI Taxonomy" id="58331"/>
    <lineage>
        <taxon>Eukaryota</taxon>
        <taxon>Viridiplantae</taxon>
        <taxon>Streptophyta</taxon>
        <taxon>Embryophyta</taxon>
        <taxon>Tracheophyta</taxon>
        <taxon>Spermatophyta</taxon>
        <taxon>Magnoliopsida</taxon>
        <taxon>eudicotyledons</taxon>
        <taxon>Gunneridae</taxon>
        <taxon>Pentapetalae</taxon>
        <taxon>rosids</taxon>
        <taxon>fabids</taxon>
        <taxon>Fagales</taxon>
        <taxon>Fagaceae</taxon>
        <taxon>Quercus</taxon>
    </lineage>
</organism>
<dbReference type="EC" id="2.8.2.-" evidence="3"/>
<protein>
    <recommendedName>
        <fullName evidence="3">Sulfotransferase</fullName>
        <ecNumber evidence="3">2.8.2.-</ecNumber>
    </recommendedName>
</protein>
<gene>
    <name evidence="5" type="primary">F4ST_1</name>
    <name evidence="5" type="ORF">CFP56_023370</name>
</gene>
<dbReference type="GO" id="GO:0008146">
    <property type="term" value="F:sulfotransferase activity"/>
    <property type="evidence" value="ECO:0007669"/>
    <property type="project" value="InterPro"/>
</dbReference>
<evidence type="ECO:0000313" key="5">
    <source>
        <dbReference type="EMBL" id="KAK7835595.1"/>
    </source>
</evidence>
<dbReference type="InterPro" id="IPR027417">
    <property type="entry name" value="P-loop_NTPase"/>
</dbReference>